<dbReference type="RefSeq" id="WP_201878607.1">
    <property type="nucleotide sequence ID" value="NZ_JAERRF010000019.1"/>
</dbReference>
<dbReference type="Pfam" id="PF02423">
    <property type="entry name" value="OCD_Mu_crystall"/>
    <property type="match status" value="1"/>
</dbReference>
<dbReference type="Gene3D" id="3.30.1780.10">
    <property type="entry name" value="ornithine cyclodeaminase, domain 1"/>
    <property type="match status" value="1"/>
</dbReference>
<name>A0ABS1NKQ6_9ACTN</name>
<accession>A0ABS1NKQ6</accession>
<evidence type="ECO:0000313" key="2">
    <source>
        <dbReference type="Proteomes" id="UP000634229"/>
    </source>
</evidence>
<gene>
    <name evidence="1" type="ORF">JK363_28305</name>
</gene>
<protein>
    <submittedName>
        <fullName evidence="1">Ornithine cyclodeaminase family protein</fullName>
    </submittedName>
</protein>
<keyword evidence="2" id="KW-1185">Reference proteome</keyword>
<dbReference type="Gene3D" id="3.40.50.720">
    <property type="entry name" value="NAD(P)-binding Rossmann-like Domain"/>
    <property type="match status" value="1"/>
</dbReference>
<dbReference type="PANTHER" id="PTHR13812">
    <property type="entry name" value="KETIMINE REDUCTASE MU-CRYSTALLIN"/>
    <property type="match status" value="1"/>
</dbReference>
<evidence type="ECO:0000313" key="1">
    <source>
        <dbReference type="EMBL" id="MBL1100514.1"/>
    </source>
</evidence>
<dbReference type="SUPFAM" id="SSF51735">
    <property type="entry name" value="NAD(P)-binding Rossmann-fold domains"/>
    <property type="match status" value="1"/>
</dbReference>
<dbReference type="InterPro" id="IPR036291">
    <property type="entry name" value="NAD(P)-bd_dom_sf"/>
</dbReference>
<dbReference type="NCBIfam" id="NF004793">
    <property type="entry name" value="PRK06141.1"/>
    <property type="match status" value="1"/>
</dbReference>
<proteinExistence type="predicted"/>
<dbReference type="PANTHER" id="PTHR13812:SF19">
    <property type="entry name" value="KETIMINE REDUCTASE MU-CRYSTALLIN"/>
    <property type="match status" value="1"/>
</dbReference>
<dbReference type="EMBL" id="JAERRF010000019">
    <property type="protein sequence ID" value="MBL1100514.1"/>
    <property type="molecule type" value="Genomic_DNA"/>
</dbReference>
<dbReference type="InterPro" id="IPR003462">
    <property type="entry name" value="ODC_Mu_crystall"/>
</dbReference>
<dbReference type="Proteomes" id="UP000634229">
    <property type="component" value="Unassembled WGS sequence"/>
</dbReference>
<organism evidence="1 2">
    <name type="scientific">Streptomyces coffeae</name>
    <dbReference type="NCBI Taxonomy" id="621382"/>
    <lineage>
        <taxon>Bacteria</taxon>
        <taxon>Bacillati</taxon>
        <taxon>Actinomycetota</taxon>
        <taxon>Actinomycetes</taxon>
        <taxon>Kitasatosporales</taxon>
        <taxon>Streptomycetaceae</taxon>
        <taxon>Streptomyces</taxon>
    </lineage>
</organism>
<dbReference type="InterPro" id="IPR023401">
    <property type="entry name" value="ODC_N"/>
</dbReference>
<sequence length="319" mass="33550">MLHFTAEDTVRALPFDALVPALRQGFARGAHAPARHHHTLDEASNATLLLMPSWTTRGTWAEGDFVGVKLVNVFPGNADRGRPALSSAYLLAGAETGEHLALIDGNELTRRRTVATSALAASFLARPDSATHLVIGAGHVGSLAAAAYRSVLDIRTVLIHDRTPARAEALAERLRAEGMDARVAPDRAEAAASADVISCATLATEPVVRGEWLRPGTHLDLIGSFRPTMREADDSCVRRGSVYLDTPVALEESGDLTEPIASGALGRDAVVGTLPQLCREEVPGRRDSEEITVFKSVGSGLADLAAAALVYRGAGASAA</sequence>
<dbReference type="PIRSF" id="PIRSF001439">
    <property type="entry name" value="CryM"/>
    <property type="match status" value="1"/>
</dbReference>
<reference evidence="1 2" key="1">
    <citation type="submission" date="2021-01" db="EMBL/GenBank/DDBJ databases">
        <title>WGS of actinomycetes isolated from Thailand.</title>
        <authorList>
            <person name="Thawai C."/>
        </authorList>
    </citation>
    <scope>NUCLEOTIDE SEQUENCE [LARGE SCALE GENOMIC DNA]</scope>
    <source>
        <strain evidence="1 2">CA1R205</strain>
    </source>
</reference>
<comment type="caution">
    <text evidence="1">The sequence shown here is derived from an EMBL/GenBank/DDBJ whole genome shotgun (WGS) entry which is preliminary data.</text>
</comment>